<dbReference type="Pfam" id="PF07727">
    <property type="entry name" value="RVT_2"/>
    <property type="match status" value="1"/>
</dbReference>
<feature type="compositionally biased region" description="Basic and acidic residues" evidence="1">
    <location>
        <begin position="884"/>
        <end position="893"/>
    </location>
</feature>
<gene>
    <name evidence="3" type="ORF">Tci_050033</name>
</gene>
<protein>
    <recommendedName>
        <fullName evidence="2">Reverse transcriptase Ty1/copia-type domain-containing protein</fullName>
    </recommendedName>
</protein>
<sequence length="1013" mass="113592">MNYQPVTPGNQTNPSAGFQDKFDAEKAREEIDQQYVLFPVWSSGSTNPQNNDGDAAFDGKEHDFDAKKPESKVNVFPSSSVQSRKQDDKTKKEAKGKSPVKSFTRYRDLSVEFEDCSDNSINEDITYSDDEDDVGAEADFTNLETSITVSPIPTTRVHKDHHVSQIIGDLSSTTQTRSMTRVVKDQGGLSQMFNDDFHTCMCACFLLQEEPKRVYRNKKDERGIVVRNKARLVAQGHTQEEGINHEEVFAPVARIEAIRLFLAYASFMGFMVYQMDVKSAFLYGTIEEEVYVCQPSGFEDPDYPDKVYKVVKALMVYIKLLELVKQKKDGIFISQDKYVPEILRKFGLTKGQSASTLIDTEKPLLKDPDGEDVDMHTYRSMIGSLIYLTSSRPDIMFACKKQTVVATSSIEAEYVAAASCCTQVLWIQNQLLDYSDSPLLGVNTHRSDEDRIELMELTVFLLPKVEKVGIGVNAVDLQVNDVTRLQALVDRKKVVITEATIRDALCLDDAEGVDCLSNEEIFIELARMGYEKPSTKLTFYKASFSSQWKSLIHTILHCMSDKRTSWNEFSSSMASAVICLSTGKGFSGVETPLFEEMPVDQEIEEAGDTDEHVEEVTAGDDAHGDDSAAHGEVSTVTEEPSIPSPTPLTPPPQPPQDLPSTSQRVDTSDDTVMDDESNQGRMIAEMDQDDVVVLKDDKKEDKEVADKDVKEAKEDETEPAEVQEVVDVVTTAKLITEVVTTASETVTAASAIIPTAEPQVPAATTATLTAAPVRVVAAPSRRRKGVIIRDLEEESATYTIIPAETKSKDKGKGILVEELKPLKKKQQIEQDEQFARQLHVELNKDIDWDEAIDHVKLKAKEDLTTQEHMEEEDNGALQTSNETPAEKAAKRRKLNEEVEDLKRHIQTVPNEDDDVYTEATSLARKVPVMDYEIIEINNKPYYKIIRADGTHQLYISFLTLLRNFDREDLETLWSLVKEIFSTAKPKNFSNDFLLTTLGAMFEKPDVHAQIWKN</sequence>
<feature type="domain" description="Reverse transcriptase Ty1/copia-type" evidence="2">
    <location>
        <begin position="212"/>
        <end position="314"/>
    </location>
</feature>
<organism evidence="3">
    <name type="scientific">Tanacetum cinerariifolium</name>
    <name type="common">Dalmatian daisy</name>
    <name type="synonym">Chrysanthemum cinerariifolium</name>
    <dbReference type="NCBI Taxonomy" id="118510"/>
    <lineage>
        <taxon>Eukaryota</taxon>
        <taxon>Viridiplantae</taxon>
        <taxon>Streptophyta</taxon>
        <taxon>Embryophyta</taxon>
        <taxon>Tracheophyta</taxon>
        <taxon>Spermatophyta</taxon>
        <taxon>Magnoliopsida</taxon>
        <taxon>eudicotyledons</taxon>
        <taxon>Gunneridae</taxon>
        <taxon>Pentapetalae</taxon>
        <taxon>asterids</taxon>
        <taxon>campanulids</taxon>
        <taxon>Asterales</taxon>
        <taxon>Asteraceae</taxon>
        <taxon>Asteroideae</taxon>
        <taxon>Anthemideae</taxon>
        <taxon>Anthemidinae</taxon>
        <taxon>Tanacetum</taxon>
    </lineage>
</organism>
<dbReference type="InterPro" id="IPR013103">
    <property type="entry name" value="RVT_2"/>
</dbReference>
<feature type="compositionally biased region" description="Acidic residues" evidence="1">
    <location>
        <begin position="668"/>
        <end position="677"/>
    </location>
</feature>
<feature type="region of interest" description="Disordered" evidence="1">
    <location>
        <begin position="696"/>
        <end position="719"/>
    </location>
</feature>
<feature type="compositionally biased region" description="Polar residues" evidence="1">
    <location>
        <begin position="1"/>
        <end position="16"/>
    </location>
</feature>
<feature type="compositionally biased region" description="Basic and acidic residues" evidence="1">
    <location>
        <begin position="84"/>
        <end position="96"/>
    </location>
</feature>
<feature type="compositionally biased region" description="Basic and acidic residues" evidence="1">
    <location>
        <begin position="57"/>
        <end position="71"/>
    </location>
</feature>
<reference evidence="3" key="1">
    <citation type="journal article" date="2019" name="Sci. Rep.">
        <title>Draft genome of Tanacetum cinerariifolium, the natural source of mosquito coil.</title>
        <authorList>
            <person name="Yamashiro T."/>
            <person name="Shiraishi A."/>
            <person name="Satake H."/>
            <person name="Nakayama K."/>
        </authorList>
    </citation>
    <scope>NUCLEOTIDE SEQUENCE</scope>
</reference>
<feature type="region of interest" description="Disordered" evidence="1">
    <location>
        <begin position="39"/>
        <end position="101"/>
    </location>
</feature>
<dbReference type="AlphaFoldDB" id="A0A6L2N073"/>
<feature type="region of interest" description="Disordered" evidence="1">
    <location>
        <begin position="1"/>
        <end position="23"/>
    </location>
</feature>
<feature type="compositionally biased region" description="Basic and acidic residues" evidence="1">
    <location>
        <begin position="620"/>
        <end position="629"/>
    </location>
</feature>
<accession>A0A6L2N073</accession>
<evidence type="ECO:0000259" key="2">
    <source>
        <dbReference type="Pfam" id="PF07727"/>
    </source>
</evidence>
<evidence type="ECO:0000256" key="1">
    <source>
        <dbReference type="SAM" id="MobiDB-lite"/>
    </source>
</evidence>
<feature type="region of interest" description="Disordered" evidence="1">
    <location>
        <begin position="619"/>
        <end position="680"/>
    </location>
</feature>
<comment type="caution">
    <text evidence="3">The sequence shown here is derived from an EMBL/GenBank/DDBJ whole genome shotgun (WGS) entry which is preliminary data.</text>
</comment>
<feature type="compositionally biased region" description="Polar residues" evidence="1">
    <location>
        <begin position="42"/>
        <end position="52"/>
    </location>
</feature>
<feature type="region of interest" description="Disordered" evidence="1">
    <location>
        <begin position="862"/>
        <end position="893"/>
    </location>
</feature>
<name>A0A6L2N073_TANCI</name>
<feature type="compositionally biased region" description="Low complexity" evidence="1">
    <location>
        <begin position="630"/>
        <end position="641"/>
    </location>
</feature>
<dbReference type="PANTHER" id="PTHR11439">
    <property type="entry name" value="GAG-POL-RELATED RETROTRANSPOSON"/>
    <property type="match status" value="1"/>
</dbReference>
<feature type="compositionally biased region" description="Pro residues" evidence="1">
    <location>
        <begin position="642"/>
        <end position="657"/>
    </location>
</feature>
<dbReference type="PANTHER" id="PTHR11439:SF509">
    <property type="entry name" value="RNA-DIRECTED DNA POLYMERASE"/>
    <property type="match status" value="1"/>
</dbReference>
<proteinExistence type="predicted"/>
<evidence type="ECO:0000313" key="3">
    <source>
        <dbReference type="EMBL" id="GEU78055.1"/>
    </source>
</evidence>
<feature type="compositionally biased region" description="Basic and acidic residues" evidence="1">
    <location>
        <begin position="696"/>
        <end position="713"/>
    </location>
</feature>
<dbReference type="EMBL" id="BKCJ010007595">
    <property type="protein sequence ID" value="GEU78055.1"/>
    <property type="molecule type" value="Genomic_DNA"/>
</dbReference>